<dbReference type="Proteomes" id="UP000234681">
    <property type="component" value="Chromosome 7"/>
</dbReference>
<evidence type="ECO:0000313" key="1">
    <source>
        <dbReference type="EMBL" id="EDM16379.1"/>
    </source>
</evidence>
<accession>A6HR48</accession>
<evidence type="ECO:0000313" key="2">
    <source>
        <dbReference type="Proteomes" id="UP000234681"/>
    </source>
</evidence>
<organism evidence="1 2">
    <name type="scientific">Rattus norvegicus</name>
    <name type="common">Rat</name>
    <dbReference type="NCBI Taxonomy" id="10116"/>
    <lineage>
        <taxon>Eukaryota</taxon>
        <taxon>Metazoa</taxon>
        <taxon>Chordata</taxon>
        <taxon>Craniata</taxon>
        <taxon>Vertebrata</taxon>
        <taxon>Euteleostomi</taxon>
        <taxon>Mammalia</taxon>
        <taxon>Eutheria</taxon>
        <taxon>Euarchontoglires</taxon>
        <taxon>Glires</taxon>
        <taxon>Rodentia</taxon>
        <taxon>Myomorpha</taxon>
        <taxon>Muroidea</taxon>
        <taxon>Muridae</taxon>
        <taxon>Murinae</taxon>
        <taxon>Rattus</taxon>
    </lineage>
</organism>
<proteinExistence type="predicted"/>
<reference evidence="1 2" key="1">
    <citation type="submission" date="2005-09" db="EMBL/GenBank/DDBJ databases">
        <authorList>
            <person name="Mural R.J."/>
            <person name="Li P.W."/>
            <person name="Adams M.D."/>
            <person name="Amanatides P.G."/>
            <person name="Baden-Tillson H."/>
            <person name="Barnstead M."/>
            <person name="Chin S.H."/>
            <person name="Dew I."/>
            <person name="Evans C.A."/>
            <person name="Ferriera S."/>
            <person name="Flanigan M."/>
            <person name="Fosler C."/>
            <person name="Glodek A."/>
            <person name="Gu Z."/>
            <person name="Holt R.A."/>
            <person name="Jennings D."/>
            <person name="Kraft C.L."/>
            <person name="Lu F."/>
            <person name="Nguyen T."/>
            <person name="Nusskern D.R."/>
            <person name="Pfannkoch C.M."/>
            <person name="Sitter C."/>
            <person name="Sutton G.G."/>
            <person name="Venter J.C."/>
            <person name="Wang Z."/>
            <person name="Woodage T."/>
            <person name="Zheng X.H."/>
            <person name="Zhong F."/>
        </authorList>
    </citation>
    <scope>NUCLEOTIDE SEQUENCE [LARGE SCALE GENOMIC DNA]</scope>
    <source>
        <strain>BN</strain>
        <strain evidence="2">Sprague-Dawley</strain>
    </source>
</reference>
<protein>
    <submittedName>
        <fullName evidence="1">RCG60259</fullName>
    </submittedName>
</protein>
<name>A6HR48_RAT</name>
<dbReference type="EMBL" id="CH473950">
    <property type="protein sequence ID" value="EDM16379.1"/>
    <property type="molecule type" value="Genomic_DNA"/>
</dbReference>
<sequence length="89" mass="9753">MCATGQGHCHISTGLQHKVLLQRLLASFCDWNTLANSYGTSICSSPNTGCKPLRFPVLHAAKFYCPNFRESEMSAIAADMCTNACRVVR</sequence>
<gene>
    <name evidence="1" type="ORF">rCG_60259</name>
</gene>
<dbReference type="AlphaFoldDB" id="A6HR48"/>